<dbReference type="Gene3D" id="3.30.750.24">
    <property type="entry name" value="STAS domain"/>
    <property type="match status" value="1"/>
</dbReference>
<dbReference type="Proteomes" id="UP000199022">
    <property type="component" value="Unassembled WGS sequence"/>
</dbReference>
<name>A0A1I1R672_9ACTN</name>
<dbReference type="OrthoDB" id="3576811at2"/>
<dbReference type="EMBL" id="FOMD01000003">
    <property type="protein sequence ID" value="SFD29667.1"/>
    <property type="molecule type" value="Genomic_DNA"/>
</dbReference>
<evidence type="ECO:0000313" key="3">
    <source>
        <dbReference type="Proteomes" id="UP000199022"/>
    </source>
</evidence>
<sequence length="139" mass="14508">MHEPIEHAAGRSDEGPEAHEPHLDCPLAEDPETGRPDGVPVDGVSVPGGSITTVAGTLVLSGDVGTDLCLAFRAADRRLDGVDCIDGRRVSFLGSPGLSLLAEVARVRGTGVPLWASRAALRPLRLSGLDRLFDVRPVG</sequence>
<dbReference type="RefSeq" id="WP_091560839.1">
    <property type="nucleotide sequence ID" value="NZ_BNAC01000001.1"/>
</dbReference>
<feature type="compositionally biased region" description="Basic and acidic residues" evidence="1">
    <location>
        <begin position="1"/>
        <end position="23"/>
    </location>
</feature>
<evidence type="ECO:0008006" key="4">
    <source>
        <dbReference type="Google" id="ProtNLM"/>
    </source>
</evidence>
<dbReference type="InterPro" id="IPR036513">
    <property type="entry name" value="STAS_dom_sf"/>
</dbReference>
<gene>
    <name evidence="2" type="ORF">SAMN05661030_3121</name>
</gene>
<feature type="region of interest" description="Disordered" evidence="1">
    <location>
        <begin position="1"/>
        <end position="45"/>
    </location>
</feature>
<reference evidence="3" key="1">
    <citation type="submission" date="2016-10" db="EMBL/GenBank/DDBJ databases">
        <authorList>
            <person name="Varghese N."/>
            <person name="Submissions S."/>
        </authorList>
    </citation>
    <scope>NUCLEOTIDE SEQUENCE [LARGE SCALE GENOMIC DNA]</scope>
    <source>
        <strain evidence="3">DSM 45962</strain>
    </source>
</reference>
<organism evidence="2 3">
    <name type="scientific">Klenkia taihuensis</name>
    <dbReference type="NCBI Taxonomy" id="1225127"/>
    <lineage>
        <taxon>Bacteria</taxon>
        <taxon>Bacillati</taxon>
        <taxon>Actinomycetota</taxon>
        <taxon>Actinomycetes</taxon>
        <taxon>Geodermatophilales</taxon>
        <taxon>Geodermatophilaceae</taxon>
        <taxon>Klenkia</taxon>
    </lineage>
</organism>
<proteinExistence type="predicted"/>
<evidence type="ECO:0000256" key="1">
    <source>
        <dbReference type="SAM" id="MobiDB-lite"/>
    </source>
</evidence>
<keyword evidence="3" id="KW-1185">Reference proteome</keyword>
<feature type="compositionally biased region" description="Low complexity" evidence="1">
    <location>
        <begin position="36"/>
        <end position="45"/>
    </location>
</feature>
<protein>
    <recommendedName>
        <fullName evidence="4">STAS domain-containing protein</fullName>
    </recommendedName>
</protein>
<accession>A0A1I1R672</accession>
<dbReference type="AlphaFoldDB" id="A0A1I1R672"/>
<evidence type="ECO:0000313" key="2">
    <source>
        <dbReference type="EMBL" id="SFD29667.1"/>
    </source>
</evidence>